<name>A0A197JI55_9FUNG</name>
<gene>
    <name evidence="2" type="ORF">K457DRAFT_130081</name>
</gene>
<keyword evidence="1" id="KW-0732">Signal</keyword>
<dbReference type="Proteomes" id="UP000078512">
    <property type="component" value="Unassembled WGS sequence"/>
</dbReference>
<protein>
    <submittedName>
        <fullName evidence="2">Uncharacterized protein</fullName>
    </submittedName>
</protein>
<dbReference type="EMBL" id="KV442102">
    <property type="protein sequence ID" value="OAQ24064.1"/>
    <property type="molecule type" value="Genomic_DNA"/>
</dbReference>
<feature type="chain" id="PRO_5008275971" evidence="1">
    <location>
        <begin position="24"/>
        <end position="290"/>
    </location>
</feature>
<accession>A0A197JI55</accession>
<reference evidence="2 3" key="1">
    <citation type="submission" date="2016-05" db="EMBL/GenBank/DDBJ databases">
        <title>Genome sequencing reveals origins of a unique bacterial endosymbiosis in the earliest lineages of terrestrial Fungi.</title>
        <authorList>
            <consortium name="DOE Joint Genome Institute"/>
            <person name="Uehling J."/>
            <person name="Gryganskyi A."/>
            <person name="Hameed K."/>
            <person name="Tschaplinski T."/>
            <person name="Misztal P."/>
            <person name="Wu S."/>
            <person name="Desiro A."/>
            <person name="Vande Pol N."/>
            <person name="Du Z.-Y."/>
            <person name="Zienkiewicz A."/>
            <person name="Zienkiewicz K."/>
            <person name="Morin E."/>
            <person name="Tisserant E."/>
            <person name="Splivallo R."/>
            <person name="Hainaut M."/>
            <person name="Henrissat B."/>
            <person name="Ohm R."/>
            <person name="Kuo A."/>
            <person name="Yan J."/>
            <person name="Lipzen A."/>
            <person name="Nolan M."/>
            <person name="Labutti K."/>
            <person name="Barry K."/>
            <person name="Goldstein A."/>
            <person name="Labbe J."/>
            <person name="Schadt C."/>
            <person name="Tuskan G."/>
            <person name="Grigoriev I."/>
            <person name="Martin F."/>
            <person name="Vilgalys R."/>
            <person name="Bonito G."/>
        </authorList>
    </citation>
    <scope>NUCLEOTIDE SEQUENCE [LARGE SCALE GENOMIC DNA]</scope>
    <source>
        <strain evidence="2 3">AG-77</strain>
    </source>
</reference>
<feature type="signal peptide" evidence="1">
    <location>
        <begin position="1"/>
        <end position="23"/>
    </location>
</feature>
<proteinExistence type="predicted"/>
<evidence type="ECO:0000256" key="1">
    <source>
        <dbReference type="SAM" id="SignalP"/>
    </source>
</evidence>
<dbReference type="AlphaFoldDB" id="A0A197JI55"/>
<dbReference type="OrthoDB" id="2472659at2759"/>
<evidence type="ECO:0000313" key="3">
    <source>
        <dbReference type="Proteomes" id="UP000078512"/>
    </source>
</evidence>
<organism evidence="2 3">
    <name type="scientific">Linnemannia elongata AG-77</name>
    <dbReference type="NCBI Taxonomy" id="1314771"/>
    <lineage>
        <taxon>Eukaryota</taxon>
        <taxon>Fungi</taxon>
        <taxon>Fungi incertae sedis</taxon>
        <taxon>Mucoromycota</taxon>
        <taxon>Mortierellomycotina</taxon>
        <taxon>Mortierellomycetes</taxon>
        <taxon>Mortierellales</taxon>
        <taxon>Mortierellaceae</taxon>
        <taxon>Linnemannia</taxon>
    </lineage>
</organism>
<sequence length="290" mass="32513">MWGWKTTWIPALYAPSVPLSSSATLTGPSQDPQDPTVPFVPYAIYRAERRIRVLQPGLPNTEEMTERCQEIYKMACEHEIGKAVQMKLDRSIQKRKATESIEDWIGETGKKKIRDAMGGANRVPSGLFQVAHEFVTAAPGTETMSEQMFRNRLGPGFAVEQYRSTLNNSFDAAWTRATLPYLPSSSNARGQEPLTEMTMAVQRNDEEECQATDIQIVERTLQTEAVQRASKSFYTFTVSLTSIINPSLQENNTDVNCMEKILSLLSTKQVALSNAVDEIFCLVYKTTLLP</sequence>
<evidence type="ECO:0000313" key="2">
    <source>
        <dbReference type="EMBL" id="OAQ24064.1"/>
    </source>
</evidence>
<keyword evidence="3" id="KW-1185">Reference proteome</keyword>